<dbReference type="RefSeq" id="WP_047222748.1">
    <property type="nucleotide sequence ID" value="NZ_JWIO01000013.1"/>
</dbReference>
<dbReference type="Proteomes" id="UP000035425">
    <property type="component" value="Unassembled WGS sequence"/>
</dbReference>
<evidence type="ECO:0000313" key="2">
    <source>
        <dbReference type="Proteomes" id="UP000035425"/>
    </source>
</evidence>
<dbReference type="InterPro" id="IPR013493">
    <property type="entry name" value="CHP02677"/>
</dbReference>
<dbReference type="NCBIfam" id="TIGR02677">
    <property type="entry name" value="TIGR02677 family protein"/>
    <property type="match status" value="1"/>
</dbReference>
<keyword evidence="2" id="KW-1185">Reference proteome</keyword>
<name>A0ABR5F4K0_9ACTN</name>
<organism evidence="1 2">
    <name type="scientific">Protofrankia coriariae</name>
    <dbReference type="NCBI Taxonomy" id="1562887"/>
    <lineage>
        <taxon>Bacteria</taxon>
        <taxon>Bacillati</taxon>
        <taxon>Actinomycetota</taxon>
        <taxon>Actinomycetes</taxon>
        <taxon>Frankiales</taxon>
        <taxon>Frankiaceae</taxon>
        <taxon>Protofrankia</taxon>
    </lineage>
</organism>
<sequence>MTSTHRVPPEMFRFATEQNVDLYTAILHVFGEANERLETALGLDGISDRLASVGFFRELGPDELGRALAQLGKWRLLDVIQNHGADYTTAAEYERGNLQYSLTRRGEAAFAGVQHALAVLASAGALQTAVLDAIVDRLDALYALMADEASPNRRIFTTLSELEGHLEALRVNTKQFNGELQRLLRAENADLDTFHEVKRATVAYLQEFVTDLDHRSHEIREAIRRVESRGVGALRGRALLGAELSPMGGDDPAPAWLEHRRLRWEGLRLWFDPDGGARPRAEQLHTVARRAIVALLAALERIGESRRRSSSAARDFRVLARAFAAAPAEDDLHRLWGAAFGLAPARHAHLRHADPELVPTGVSWADAPSVEVSTLLRRAGRVERFSRTGRVRDVTAVRRAREERARRERAELEAIWRRLRTDGPIRLSAVAELGHEELSYLLDLLGHALDGPLDSSGARRATTSDGRVEIVARPTGDGRLAMIRTPRGVLTAPDHVVEIILVGQRARPSEAAR</sequence>
<evidence type="ECO:0000313" key="1">
    <source>
        <dbReference type="EMBL" id="KLL11649.1"/>
    </source>
</evidence>
<dbReference type="Pfam" id="PF09660">
    <property type="entry name" value="DUF2397"/>
    <property type="match status" value="1"/>
</dbReference>
<evidence type="ECO:0008006" key="3">
    <source>
        <dbReference type="Google" id="ProtNLM"/>
    </source>
</evidence>
<gene>
    <name evidence="1" type="ORF">FrCorBMG51_09680</name>
</gene>
<protein>
    <recommendedName>
        <fullName evidence="3">TIGR02677 family protein</fullName>
    </recommendedName>
</protein>
<proteinExistence type="predicted"/>
<reference evidence="1 2" key="1">
    <citation type="submission" date="2014-12" db="EMBL/GenBank/DDBJ databases">
        <title>Frankia sp. BMG5.1 draft genome.</title>
        <authorList>
            <person name="Gtari M."/>
            <person name="Ghodhbane-Gtari F."/>
            <person name="Nouioui I."/>
            <person name="Ktari A."/>
            <person name="Hezbri K."/>
            <person name="Mimouni W."/>
            <person name="Sbissi I."/>
            <person name="Ayari A."/>
            <person name="Yamanaka T."/>
            <person name="Normand P."/>
            <person name="Tisa L.S."/>
            <person name="Boudabous A."/>
        </authorList>
    </citation>
    <scope>NUCLEOTIDE SEQUENCE [LARGE SCALE GENOMIC DNA]</scope>
    <source>
        <strain evidence="1 2">BMG5.1</strain>
    </source>
</reference>
<accession>A0ABR5F4K0</accession>
<comment type="caution">
    <text evidence="1">The sequence shown here is derived from an EMBL/GenBank/DDBJ whole genome shotgun (WGS) entry which is preliminary data.</text>
</comment>
<dbReference type="EMBL" id="JWIO01000013">
    <property type="protein sequence ID" value="KLL11649.1"/>
    <property type="molecule type" value="Genomic_DNA"/>
</dbReference>